<keyword evidence="7" id="KW-1185">Reference proteome</keyword>
<gene>
    <name evidence="6" type="ORF">IEN85_00470</name>
</gene>
<evidence type="ECO:0000313" key="7">
    <source>
        <dbReference type="Proteomes" id="UP000622317"/>
    </source>
</evidence>
<proteinExistence type="predicted"/>
<evidence type="ECO:0000256" key="4">
    <source>
        <dbReference type="ARBA" id="ARBA00023136"/>
    </source>
</evidence>
<dbReference type="Proteomes" id="UP000622317">
    <property type="component" value="Unassembled WGS sequence"/>
</dbReference>
<sequence length="255" mass="29466">MPHTEKWPITPAMPRKRYDWQLPPEIESRLSDESYGPQRALFESDHLLLVLHRPPNEDDLRREHILFLLTPEQKLYCNGKQDGIPRLNKLIADYRARWEELENRYKLDSGPAELFDLIEAVTPLKRSSANMAVAMQRARELSKDYRYFIGTRDAAMDIARAFEILLADLRAALDFRIAQKAELQYARSEEIAAAQHKLNVLAAFTFPVMAFATLLGMNLRHGFEKQSPYIFWSVLAIGVLIGVFVRGWILKKPKS</sequence>
<comment type="subcellular location">
    <subcellularLocation>
        <location evidence="1">Membrane</location>
        <topology evidence="1">Multi-pass membrane protein</topology>
    </subcellularLocation>
</comment>
<dbReference type="Gene3D" id="1.20.58.340">
    <property type="entry name" value="Magnesium transport protein CorA, transmembrane region"/>
    <property type="match status" value="1"/>
</dbReference>
<keyword evidence="2 5" id="KW-0812">Transmembrane</keyword>
<accession>A0A927F668</accession>
<keyword evidence="4 5" id="KW-0472">Membrane</keyword>
<evidence type="ECO:0000313" key="6">
    <source>
        <dbReference type="EMBL" id="MBD5777966.1"/>
    </source>
</evidence>
<reference evidence="6" key="1">
    <citation type="submission" date="2020-09" db="EMBL/GenBank/DDBJ databases">
        <title>Pelagicoccus enzymogenes sp. nov. with an EPS production, isolated from marine sediment.</title>
        <authorList>
            <person name="Feng X."/>
        </authorList>
    </citation>
    <scope>NUCLEOTIDE SEQUENCE</scope>
    <source>
        <strain evidence="6">NFK12</strain>
    </source>
</reference>
<feature type="transmembrane region" description="Helical" evidence="5">
    <location>
        <begin position="229"/>
        <end position="249"/>
    </location>
</feature>
<evidence type="ECO:0000256" key="2">
    <source>
        <dbReference type="ARBA" id="ARBA00022692"/>
    </source>
</evidence>
<dbReference type="GO" id="GO:0016020">
    <property type="term" value="C:membrane"/>
    <property type="evidence" value="ECO:0007669"/>
    <property type="project" value="UniProtKB-SubCell"/>
</dbReference>
<keyword evidence="3 5" id="KW-1133">Transmembrane helix</keyword>
<organism evidence="6 7">
    <name type="scientific">Pelagicoccus enzymogenes</name>
    <dbReference type="NCBI Taxonomy" id="2773457"/>
    <lineage>
        <taxon>Bacteria</taxon>
        <taxon>Pseudomonadati</taxon>
        <taxon>Verrucomicrobiota</taxon>
        <taxon>Opitutia</taxon>
        <taxon>Puniceicoccales</taxon>
        <taxon>Pelagicoccaceae</taxon>
        <taxon>Pelagicoccus</taxon>
    </lineage>
</organism>
<name>A0A927F668_9BACT</name>
<evidence type="ECO:0000256" key="5">
    <source>
        <dbReference type="SAM" id="Phobius"/>
    </source>
</evidence>
<dbReference type="InterPro" id="IPR045863">
    <property type="entry name" value="CorA_TM1_TM2"/>
</dbReference>
<dbReference type="SUPFAM" id="SSF144083">
    <property type="entry name" value="Magnesium transport protein CorA, transmembrane region"/>
    <property type="match status" value="1"/>
</dbReference>
<evidence type="ECO:0000256" key="3">
    <source>
        <dbReference type="ARBA" id="ARBA00022989"/>
    </source>
</evidence>
<dbReference type="AlphaFoldDB" id="A0A927F668"/>
<feature type="transmembrane region" description="Helical" evidence="5">
    <location>
        <begin position="198"/>
        <end position="217"/>
    </location>
</feature>
<evidence type="ECO:0000256" key="1">
    <source>
        <dbReference type="ARBA" id="ARBA00004141"/>
    </source>
</evidence>
<dbReference type="RefSeq" id="WP_191615096.1">
    <property type="nucleotide sequence ID" value="NZ_JACYFG010000002.1"/>
</dbReference>
<comment type="caution">
    <text evidence="6">The sequence shown here is derived from an EMBL/GenBank/DDBJ whole genome shotgun (WGS) entry which is preliminary data.</text>
</comment>
<protein>
    <submittedName>
        <fullName evidence="6">Uncharacterized protein</fullName>
    </submittedName>
</protein>
<dbReference type="EMBL" id="JACYFG010000002">
    <property type="protein sequence ID" value="MBD5777966.1"/>
    <property type="molecule type" value="Genomic_DNA"/>
</dbReference>